<gene>
    <name evidence="1" type="ORF">PanWU01x14_248070</name>
</gene>
<evidence type="ECO:0000313" key="2">
    <source>
        <dbReference type="Proteomes" id="UP000237105"/>
    </source>
</evidence>
<reference evidence="2" key="1">
    <citation type="submission" date="2016-06" db="EMBL/GenBank/DDBJ databases">
        <title>Parallel loss of symbiosis genes in relatives of nitrogen-fixing non-legume Parasponia.</title>
        <authorList>
            <person name="Van Velzen R."/>
            <person name="Holmer R."/>
            <person name="Bu F."/>
            <person name="Rutten L."/>
            <person name="Van Zeijl A."/>
            <person name="Liu W."/>
            <person name="Santuari L."/>
            <person name="Cao Q."/>
            <person name="Sharma T."/>
            <person name="Shen D."/>
            <person name="Roswanjaya Y."/>
            <person name="Wardhani T."/>
            <person name="Kalhor M.S."/>
            <person name="Jansen J."/>
            <person name="Van den Hoogen J."/>
            <person name="Gungor B."/>
            <person name="Hartog M."/>
            <person name="Hontelez J."/>
            <person name="Verver J."/>
            <person name="Yang W.-C."/>
            <person name="Schijlen E."/>
            <person name="Repin R."/>
            <person name="Schilthuizen M."/>
            <person name="Schranz E."/>
            <person name="Heidstra R."/>
            <person name="Miyata K."/>
            <person name="Fedorova E."/>
            <person name="Kohlen W."/>
            <person name="Bisseling T."/>
            <person name="Smit S."/>
            <person name="Geurts R."/>
        </authorList>
    </citation>
    <scope>NUCLEOTIDE SEQUENCE [LARGE SCALE GENOMIC DNA]</scope>
    <source>
        <strain evidence="2">cv. WU1-14</strain>
    </source>
</reference>
<proteinExistence type="predicted"/>
<accession>A0A2P5BDW1</accession>
<comment type="caution">
    <text evidence="1">The sequence shown here is derived from an EMBL/GenBank/DDBJ whole genome shotgun (WGS) entry which is preliminary data.</text>
</comment>
<dbReference type="AlphaFoldDB" id="A0A2P5BDW1"/>
<sequence>MHVIVSPNLLPKLPPLTGIGVLPSFSYYNGLELTESPPMNQSELPIWIGRNQE</sequence>
<name>A0A2P5BDW1_PARAD</name>
<keyword evidence="2" id="KW-1185">Reference proteome</keyword>
<protein>
    <submittedName>
        <fullName evidence="1">Uncharacterized protein</fullName>
    </submittedName>
</protein>
<organism evidence="1 2">
    <name type="scientific">Parasponia andersonii</name>
    <name type="common">Sponia andersonii</name>
    <dbReference type="NCBI Taxonomy" id="3476"/>
    <lineage>
        <taxon>Eukaryota</taxon>
        <taxon>Viridiplantae</taxon>
        <taxon>Streptophyta</taxon>
        <taxon>Embryophyta</taxon>
        <taxon>Tracheophyta</taxon>
        <taxon>Spermatophyta</taxon>
        <taxon>Magnoliopsida</taxon>
        <taxon>eudicotyledons</taxon>
        <taxon>Gunneridae</taxon>
        <taxon>Pentapetalae</taxon>
        <taxon>rosids</taxon>
        <taxon>fabids</taxon>
        <taxon>Rosales</taxon>
        <taxon>Cannabaceae</taxon>
        <taxon>Parasponia</taxon>
    </lineage>
</organism>
<dbReference type="EMBL" id="JXTB01000302">
    <property type="protein sequence ID" value="PON46963.1"/>
    <property type="molecule type" value="Genomic_DNA"/>
</dbReference>
<evidence type="ECO:0000313" key="1">
    <source>
        <dbReference type="EMBL" id="PON46963.1"/>
    </source>
</evidence>
<dbReference type="Proteomes" id="UP000237105">
    <property type="component" value="Unassembled WGS sequence"/>
</dbReference>
<dbReference type="OrthoDB" id="10480977at2759"/>